<dbReference type="AlphaFoldDB" id="A0A9E7KK85"/>
<evidence type="ECO:0000313" key="1">
    <source>
        <dbReference type="EMBL" id="URE21817.1"/>
    </source>
</evidence>
<dbReference type="EMBL" id="CP097509">
    <property type="protein sequence ID" value="URE21817.1"/>
    <property type="molecule type" value="Genomic_DNA"/>
</dbReference>
<evidence type="ECO:0000313" key="2">
    <source>
        <dbReference type="Proteomes" id="UP001055439"/>
    </source>
</evidence>
<reference evidence="1" key="1">
    <citation type="submission" date="2022-05" db="EMBL/GenBank/DDBJ databases">
        <title>The Musa troglodytarum L. genome provides insights into the mechanism of non-climacteric behaviour and enrichment of carotenoids.</title>
        <authorList>
            <person name="Wang J."/>
        </authorList>
    </citation>
    <scope>NUCLEOTIDE SEQUENCE</scope>
    <source>
        <tissue evidence="1">Leaf</tissue>
    </source>
</reference>
<organism evidence="1 2">
    <name type="scientific">Musa troglodytarum</name>
    <name type="common">fe'i banana</name>
    <dbReference type="NCBI Taxonomy" id="320322"/>
    <lineage>
        <taxon>Eukaryota</taxon>
        <taxon>Viridiplantae</taxon>
        <taxon>Streptophyta</taxon>
        <taxon>Embryophyta</taxon>
        <taxon>Tracheophyta</taxon>
        <taxon>Spermatophyta</taxon>
        <taxon>Magnoliopsida</taxon>
        <taxon>Liliopsida</taxon>
        <taxon>Zingiberales</taxon>
        <taxon>Musaceae</taxon>
        <taxon>Musa</taxon>
    </lineage>
</organism>
<dbReference type="OrthoDB" id="772197at2759"/>
<accession>A0A9E7KK85</accession>
<proteinExistence type="predicted"/>
<dbReference type="Proteomes" id="UP001055439">
    <property type="component" value="Chromosome 7"/>
</dbReference>
<protein>
    <submittedName>
        <fullName evidence="1">Uncharacterized protein</fullName>
    </submittedName>
</protein>
<name>A0A9E7KK85_9LILI</name>
<sequence length="55" mass="6465">MFQFARLSLACPWIQQQFERLTYSGISGSMLIFNSPKHFVACYALPRLWVPRYPP</sequence>
<keyword evidence="2" id="KW-1185">Reference proteome</keyword>
<gene>
    <name evidence="1" type="ORF">MUK42_12901</name>
</gene>